<evidence type="ECO:0000259" key="2">
    <source>
        <dbReference type="Pfam" id="PF03372"/>
    </source>
</evidence>
<name>A0ABD0LIR5_9CAEN</name>
<sequence length="436" mass="47987">MRVSLAVLLLVAMGVAVKGSDCPNGEDTLLTYNTALTPTIPGFEDRRDRIPAAVATEAANADFLCFQELWYEEDVRGVLEAVEDDFPYHYSYLHYDVSDMTGHRRRRHSDDPPCGKWKMLLLSACLAYNCLGAEDARACMTTECESRLFDMSRDCLSCISVSYTGFTEVMDQCVFSFFGSNNRFNSPGLVVASRKPMTAEYVSFNPSTKVLLERGYIKAKVENGAPFLCSHLTSVSLNTYYEAKLPYSSYTEQQQAEIQDLENKFSGTPHVLMGDLNTGPGRSGEGDENLIAEAPDNYNMLVSDMGYDNPYLDGDGRCTFCESNLVVQTRGLTGNKVIDHILVKDLGNDSSSAQTTVQASALSITDCLLCSECWMTQPLDSYLTIMGYELACAVPDGDVSLVVLEQLEQNGGKAHIIVTLVLSTSRQIPFYSSSPA</sequence>
<dbReference type="InterPro" id="IPR036691">
    <property type="entry name" value="Endo/exonu/phosph_ase_sf"/>
</dbReference>
<keyword evidence="1" id="KW-0732">Signal</keyword>
<dbReference type="Proteomes" id="UP001519460">
    <property type="component" value="Unassembled WGS sequence"/>
</dbReference>
<dbReference type="AlphaFoldDB" id="A0ABD0LIR5"/>
<comment type="caution">
    <text evidence="3">The sequence shown here is derived from an EMBL/GenBank/DDBJ whole genome shotgun (WGS) entry which is preliminary data.</text>
</comment>
<accession>A0ABD0LIR5</accession>
<keyword evidence="4" id="KW-1185">Reference proteome</keyword>
<dbReference type="InterPro" id="IPR005135">
    <property type="entry name" value="Endo/exonuclease/phosphatase"/>
</dbReference>
<organism evidence="3 4">
    <name type="scientific">Batillaria attramentaria</name>
    <dbReference type="NCBI Taxonomy" id="370345"/>
    <lineage>
        <taxon>Eukaryota</taxon>
        <taxon>Metazoa</taxon>
        <taxon>Spiralia</taxon>
        <taxon>Lophotrochozoa</taxon>
        <taxon>Mollusca</taxon>
        <taxon>Gastropoda</taxon>
        <taxon>Caenogastropoda</taxon>
        <taxon>Sorbeoconcha</taxon>
        <taxon>Cerithioidea</taxon>
        <taxon>Batillariidae</taxon>
        <taxon>Batillaria</taxon>
    </lineage>
</organism>
<dbReference type="EMBL" id="JACVVK020000045">
    <property type="protein sequence ID" value="KAK7499313.1"/>
    <property type="molecule type" value="Genomic_DNA"/>
</dbReference>
<feature type="signal peptide" evidence="1">
    <location>
        <begin position="1"/>
        <end position="19"/>
    </location>
</feature>
<dbReference type="Pfam" id="PF03372">
    <property type="entry name" value="Exo_endo_phos"/>
    <property type="match status" value="1"/>
</dbReference>
<proteinExistence type="predicted"/>
<evidence type="ECO:0000313" key="3">
    <source>
        <dbReference type="EMBL" id="KAK7499313.1"/>
    </source>
</evidence>
<dbReference type="SUPFAM" id="SSF56219">
    <property type="entry name" value="DNase I-like"/>
    <property type="match status" value="1"/>
</dbReference>
<gene>
    <name evidence="3" type="ORF">BaRGS_00009573</name>
</gene>
<evidence type="ECO:0000313" key="4">
    <source>
        <dbReference type="Proteomes" id="UP001519460"/>
    </source>
</evidence>
<evidence type="ECO:0000256" key="1">
    <source>
        <dbReference type="SAM" id="SignalP"/>
    </source>
</evidence>
<protein>
    <recommendedName>
        <fullName evidence="2">Endonuclease/exonuclease/phosphatase domain-containing protein</fullName>
    </recommendedName>
</protein>
<feature type="chain" id="PRO_5044881781" description="Endonuclease/exonuclease/phosphatase domain-containing protein" evidence="1">
    <location>
        <begin position="20"/>
        <end position="436"/>
    </location>
</feature>
<feature type="domain" description="Endonuclease/exonuclease/phosphatase" evidence="2">
    <location>
        <begin position="31"/>
        <end position="344"/>
    </location>
</feature>
<reference evidence="3 4" key="1">
    <citation type="journal article" date="2023" name="Sci. Data">
        <title>Genome assembly of the Korean intertidal mud-creeper Batillaria attramentaria.</title>
        <authorList>
            <person name="Patra A.K."/>
            <person name="Ho P.T."/>
            <person name="Jun S."/>
            <person name="Lee S.J."/>
            <person name="Kim Y."/>
            <person name="Won Y.J."/>
        </authorList>
    </citation>
    <scope>NUCLEOTIDE SEQUENCE [LARGE SCALE GENOMIC DNA]</scope>
    <source>
        <strain evidence="3">Wonlab-2016</strain>
    </source>
</reference>
<dbReference type="Gene3D" id="3.60.10.10">
    <property type="entry name" value="Endonuclease/exonuclease/phosphatase"/>
    <property type="match status" value="2"/>
</dbReference>